<accession>A0AAV2DD92</accession>
<name>A0AAV2DD92_9ROSI</name>
<dbReference type="Proteomes" id="UP001497516">
    <property type="component" value="Chromosome 2"/>
</dbReference>
<gene>
    <name evidence="1" type="ORF">LTRI10_LOCUS12882</name>
</gene>
<protein>
    <submittedName>
        <fullName evidence="1">Uncharacterized protein</fullName>
    </submittedName>
</protein>
<evidence type="ECO:0000313" key="1">
    <source>
        <dbReference type="EMBL" id="CAL1370782.1"/>
    </source>
</evidence>
<reference evidence="1 2" key="1">
    <citation type="submission" date="2024-04" db="EMBL/GenBank/DDBJ databases">
        <authorList>
            <person name="Fracassetti M."/>
        </authorList>
    </citation>
    <scope>NUCLEOTIDE SEQUENCE [LARGE SCALE GENOMIC DNA]</scope>
</reference>
<keyword evidence="2" id="KW-1185">Reference proteome</keyword>
<dbReference type="EMBL" id="OZ034815">
    <property type="protein sequence ID" value="CAL1370782.1"/>
    <property type="molecule type" value="Genomic_DNA"/>
</dbReference>
<proteinExistence type="predicted"/>
<evidence type="ECO:0000313" key="2">
    <source>
        <dbReference type="Proteomes" id="UP001497516"/>
    </source>
</evidence>
<dbReference type="AlphaFoldDB" id="A0AAV2DD92"/>
<sequence>MGELLLTMANEFRRTDAKSPAINTDGGGMAESARVVSLHQYSSPVRVDGGRFCVRASELVYDREQELLHGCCRAASSRRW</sequence>
<organism evidence="1 2">
    <name type="scientific">Linum trigynum</name>
    <dbReference type="NCBI Taxonomy" id="586398"/>
    <lineage>
        <taxon>Eukaryota</taxon>
        <taxon>Viridiplantae</taxon>
        <taxon>Streptophyta</taxon>
        <taxon>Embryophyta</taxon>
        <taxon>Tracheophyta</taxon>
        <taxon>Spermatophyta</taxon>
        <taxon>Magnoliopsida</taxon>
        <taxon>eudicotyledons</taxon>
        <taxon>Gunneridae</taxon>
        <taxon>Pentapetalae</taxon>
        <taxon>rosids</taxon>
        <taxon>fabids</taxon>
        <taxon>Malpighiales</taxon>
        <taxon>Linaceae</taxon>
        <taxon>Linum</taxon>
    </lineage>
</organism>